<reference evidence="1 2" key="1">
    <citation type="submission" date="2019-04" db="EMBL/GenBank/DDBJ databases">
        <title>Draft genome sequence of Robertkochia marina CC-AMO-30D.</title>
        <authorList>
            <person name="Hameed A."/>
            <person name="Lin S.-Y."/>
            <person name="Shahina M."/>
            <person name="Lai W.-A."/>
            <person name="Young C.-C."/>
        </authorList>
    </citation>
    <scope>NUCLEOTIDE SEQUENCE [LARGE SCALE GENOMIC DNA]</scope>
    <source>
        <strain evidence="1 2">CC-AMO-30D</strain>
    </source>
</reference>
<evidence type="ECO:0000313" key="1">
    <source>
        <dbReference type="EMBL" id="THD66386.1"/>
    </source>
</evidence>
<name>A0A4S3LY78_9FLAO</name>
<dbReference type="EMBL" id="SSMC01000003">
    <property type="protein sequence ID" value="THD66386.1"/>
    <property type="molecule type" value="Genomic_DNA"/>
</dbReference>
<proteinExistence type="predicted"/>
<gene>
    <name evidence="1" type="ORF">E7Z59_11265</name>
</gene>
<dbReference type="SUPFAM" id="SSF54593">
    <property type="entry name" value="Glyoxalase/Bleomycin resistance protein/Dihydroxybiphenyl dioxygenase"/>
    <property type="match status" value="1"/>
</dbReference>
<dbReference type="RefSeq" id="WP_136336458.1">
    <property type="nucleotide sequence ID" value="NZ_QXMP01000006.1"/>
</dbReference>
<comment type="caution">
    <text evidence="1">The sequence shown here is derived from an EMBL/GenBank/DDBJ whole genome shotgun (WGS) entry which is preliminary data.</text>
</comment>
<accession>A0A4S3LY78</accession>
<protein>
    <submittedName>
        <fullName evidence="1">VOC family protein</fullName>
    </submittedName>
</protein>
<sequence>MEIKELILFTKNIERQKDFYERVMNFEPCDEEDDYVCFKTGRSRLKFIRSEHSDPVHFALIIPGDSYLPANNWLKKRVSLLPFEGDEIIDFPNWNAKSQYFYDADLNIVEFIARRDVEGSAPSSFSPKAILQIGEVGLPADDLEALYNRLNAIKPLPRYSGDFKRFGAAGDPEGLFILANPKHKEWFPAGDKIKNAHLMVRGDYNFEYKNQKIKQKNLHI</sequence>
<dbReference type="InterPro" id="IPR029068">
    <property type="entry name" value="Glyas_Bleomycin-R_OHBP_Dase"/>
</dbReference>
<evidence type="ECO:0000313" key="2">
    <source>
        <dbReference type="Proteomes" id="UP000305939"/>
    </source>
</evidence>
<dbReference type="Proteomes" id="UP000305939">
    <property type="component" value="Unassembled WGS sequence"/>
</dbReference>
<keyword evidence="2" id="KW-1185">Reference proteome</keyword>
<organism evidence="1 2">
    <name type="scientific">Robertkochia marina</name>
    <dbReference type="NCBI Taxonomy" id="1227945"/>
    <lineage>
        <taxon>Bacteria</taxon>
        <taxon>Pseudomonadati</taxon>
        <taxon>Bacteroidota</taxon>
        <taxon>Flavobacteriia</taxon>
        <taxon>Flavobacteriales</taxon>
        <taxon>Flavobacteriaceae</taxon>
        <taxon>Robertkochia</taxon>
    </lineage>
</organism>
<dbReference type="AlphaFoldDB" id="A0A4S3LY78"/>
<dbReference type="Gene3D" id="3.10.180.10">
    <property type="entry name" value="2,3-Dihydroxybiphenyl 1,2-Dioxygenase, domain 1"/>
    <property type="match status" value="1"/>
</dbReference>
<dbReference type="OrthoDB" id="2703022at2"/>